<dbReference type="Pfam" id="PF00646">
    <property type="entry name" value="F-box"/>
    <property type="match status" value="1"/>
</dbReference>
<dbReference type="SMART" id="SM00579">
    <property type="entry name" value="FBD"/>
    <property type="match status" value="1"/>
</dbReference>
<keyword evidence="3" id="KW-1185">Reference proteome</keyword>
<evidence type="ECO:0000313" key="3">
    <source>
        <dbReference type="Proteomes" id="UP001161247"/>
    </source>
</evidence>
<dbReference type="InterPro" id="IPR001810">
    <property type="entry name" value="F-box_dom"/>
</dbReference>
<evidence type="ECO:0000313" key="2">
    <source>
        <dbReference type="EMBL" id="CAI9102149.1"/>
    </source>
</evidence>
<sequence length="303" mass="34304">MKNSTENLSESSGAVAPVDRISNLPDSILFHIFSFLTTDSVVATSALSKRWKRRQMNFVEFVNKVLIELDSRRLEVFRLQGAGLGVTKWIEAWSDGTLEIDAPALESLELSHLKLKEISVKKPTCLNVAKLGFHGYPNGEELFTKWCNWMVKLVEVVNHINPSGNQRCGYFHWTSVSVMLDSSINLKVLKFEKLQWGGTVPQEGWVNPKNIPKCLSSSLEELSFVGFSGHHEDEMTVIRYVLEHGDVMRRIELESADKCIESCHECPEQKIILLGKILMFPRSSRTCAVQFDSVQFHASPYNS</sequence>
<dbReference type="PROSITE" id="PS50181">
    <property type="entry name" value="FBOX"/>
    <property type="match status" value="1"/>
</dbReference>
<dbReference type="Gene3D" id="1.20.1280.50">
    <property type="match status" value="1"/>
</dbReference>
<evidence type="ECO:0000259" key="1">
    <source>
        <dbReference type="PROSITE" id="PS50181"/>
    </source>
</evidence>
<protein>
    <submittedName>
        <fullName evidence="2">OLC1v1000371C1</fullName>
    </submittedName>
</protein>
<dbReference type="Pfam" id="PF08387">
    <property type="entry name" value="FBD"/>
    <property type="match status" value="1"/>
</dbReference>
<organism evidence="2 3">
    <name type="scientific">Oldenlandia corymbosa var. corymbosa</name>
    <dbReference type="NCBI Taxonomy" id="529605"/>
    <lineage>
        <taxon>Eukaryota</taxon>
        <taxon>Viridiplantae</taxon>
        <taxon>Streptophyta</taxon>
        <taxon>Embryophyta</taxon>
        <taxon>Tracheophyta</taxon>
        <taxon>Spermatophyta</taxon>
        <taxon>Magnoliopsida</taxon>
        <taxon>eudicotyledons</taxon>
        <taxon>Gunneridae</taxon>
        <taxon>Pentapetalae</taxon>
        <taxon>asterids</taxon>
        <taxon>lamiids</taxon>
        <taxon>Gentianales</taxon>
        <taxon>Rubiaceae</taxon>
        <taxon>Rubioideae</taxon>
        <taxon>Spermacoceae</taxon>
        <taxon>Hedyotis-Oldenlandia complex</taxon>
        <taxon>Oldenlandia</taxon>
    </lineage>
</organism>
<dbReference type="PANTHER" id="PTHR31900:SF30">
    <property type="entry name" value="SUPERFAMILY PROTEIN, PUTATIVE-RELATED"/>
    <property type="match status" value="1"/>
</dbReference>
<proteinExistence type="predicted"/>
<dbReference type="InterPro" id="IPR006566">
    <property type="entry name" value="FBD"/>
</dbReference>
<dbReference type="PANTHER" id="PTHR31900">
    <property type="entry name" value="F-BOX/RNI SUPERFAMILY PROTEIN-RELATED"/>
    <property type="match status" value="1"/>
</dbReference>
<name>A0AAV1D2N9_OLDCO</name>
<dbReference type="InterPro" id="IPR050232">
    <property type="entry name" value="FBL13/AtMIF1-like"/>
</dbReference>
<dbReference type="InterPro" id="IPR036047">
    <property type="entry name" value="F-box-like_dom_sf"/>
</dbReference>
<accession>A0AAV1D2N9</accession>
<dbReference type="Proteomes" id="UP001161247">
    <property type="component" value="Chromosome 4"/>
</dbReference>
<reference evidence="2" key="1">
    <citation type="submission" date="2023-03" db="EMBL/GenBank/DDBJ databases">
        <authorList>
            <person name="Julca I."/>
        </authorList>
    </citation>
    <scope>NUCLEOTIDE SEQUENCE</scope>
</reference>
<dbReference type="EMBL" id="OX459121">
    <property type="protein sequence ID" value="CAI9102149.1"/>
    <property type="molecule type" value="Genomic_DNA"/>
</dbReference>
<gene>
    <name evidence="2" type="ORF">OLC1_LOCUS11555</name>
</gene>
<feature type="domain" description="F-box" evidence="1">
    <location>
        <begin position="18"/>
        <end position="69"/>
    </location>
</feature>
<dbReference type="AlphaFoldDB" id="A0AAV1D2N9"/>
<dbReference type="SUPFAM" id="SSF81383">
    <property type="entry name" value="F-box domain"/>
    <property type="match status" value="1"/>
</dbReference>